<feature type="compositionally biased region" description="Low complexity" evidence="2">
    <location>
        <begin position="339"/>
        <end position="364"/>
    </location>
</feature>
<feature type="region of interest" description="Disordered" evidence="2">
    <location>
        <begin position="333"/>
        <end position="387"/>
    </location>
</feature>
<dbReference type="InterPro" id="IPR016047">
    <property type="entry name" value="M23ase_b-sheet_dom"/>
</dbReference>
<proteinExistence type="predicted"/>
<sequence length="521" mass="56560">MAGGLATEGPVTGGLVTGGLRRAGLLAVLSVALLGQGVGAQTTSQKLQQLQQELQQQKQLSAAQANELNRIRKSIQNLSAQQKEALAKLDALAAQVSDLENQLAVLNTRTALAEGQLADTTSQLGVTTARVERLKGDVREILSLQYRSRSNDYLGLLSQSRSLSDLLIRLRYANMAGQYNNRIIQNLKGEVATLDEQRAQQAQQTQTLKDIGAQRNAALGRLKARRGEQNTLLAGLRDSEQGQRALATQRQAERALTARTIDGLITQVTAEKVRIEAERQRRLEEERKRREAEALRIRVAQERARQEAIRLAAIRAEQERIAREQAAQRAREAAERARQVAQQQAEAQARAQAAREAQQQAVREQQQRAREQQLQREQDALQQRSQQVQAAQDRVAQELQPLPAVTGPLGFPLPGGRVSAPYGTGGSPWVVLAASDGSQAVAAREGNVLAVTYYASLGWVVLVDHSSAISAYFGLSEPLVSVGTRVSLGTPLGTVGGSQIIGPQRMAFQYRLGGASVNPGF</sequence>
<dbReference type="Proteomes" id="UP000186607">
    <property type="component" value="Unassembled WGS sequence"/>
</dbReference>
<dbReference type="RefSeq" id="WP_254843073.1">
    <property type="nucleotide sequence ID" value="NZ_MSTI01000047.1"/>
</dbReference>
<keyword evidence="5" id="KW-1185">Reference proteome</keyword>
<dbReference type="SUPFAM" id="SSF51261">
    <property type="entry name" value="Duplicated hybrid motif"/>
    <property type="match status" value="1"/>
</dbReference>
<evidence type="ECO:0000259" key="3">
    <source>
        <dbReference type="Pfam" id="PF01551"/>
    </source>
</evidence>
<evidence type="ECO:0000313" key="4">
    <source>
        <dbReference type="EMBL" id="OLV18995.1"/>
    </source>
</evidence>
<name>A0A1U7P1E1_9DEIO</name>
<dbReference type="Gene3D" id="2.70.70.10">
    <property type="entry name" value="Glucose Permease (Domain IIA)"/>
    <property type="match status" value="1"/>
</dbReference>
<feature type="coiled-coil region" evidence="1">
    <location>
        <begin position="40"/>
        <end position="109"/>
    </location>
</feature>
<protein>
    <submittedName>
        <fullName evidence="4">TolA protein</fullName>
    </submittedName>
</protein>
<evidence type="ECO:0000256" key="2">
    <source>
        <dbReference type="SAM" id="MobiDB-lite"/>
    </source>
</evidence>
<reference evidence="4 5" key="1">
    <citation type="submission" date="2017-01" db="EMBL/GenBank/DDBJ databases">
        <title>Genome Analysis of Deinococcus marmoris KOPRI26562.</title>
        <authorList>
            <person name="Kim J.H."/>
            <person name="Oh H.-M."/>
        </authorList>
    </citation>
    <scope>NUCLEOTIDE SEQUENCE [LARGE SCALE GENOMIC DNA]</scope>
    <source>
        <strain evidence="4 5">KOPRI26562</strain>
    </source>
</reference>
<organism evidence="4 5">
    <name type="scientific">Deinococcus marmoris</name>
    <dbReference type="NCBI Taxonomy" id="249408"/>
    <lineage>
        <taxon>Bacteria</taxon>
        <taxon>Thermotogati</taxon>
        <taxon>Deinococcota</taxon>
        <taxon>Deinococci</taxon>
        <taxon>Deinococcales</taxon>
        <taxon>Deinococcaceae</taxon>
        <taxon>Deinococcus</taxon>
    </lineage>
</organism>
<dbReference type="STRING" id="249408.BOO71_0004207"/>
<dbReference type="Pfam" id="PF01551">
    <property type="entry name" value="Peptidase_M23"/>
    <property type="match status" value="1"/>
</dbReference>
<dbReference type="Gene3D" id="6.10.250.3150">
    <property type="match status" value="1"/>
</dbReference>
<feature type="compositionally biased region" description="Basic and acidic residues" evidence="2">
    <location>
        <begin position="365"/>
        <end position="379"/>
    </location>
</feature>
<dbReference type="EMBL" id="MSTI01000047">
    <property type="protein sequence ID" value="OLV18995.1"/>
    <property type="molecule type" value="Genomic_DNA"/>
</dbReference>
<keyword evidence="1" id="KW-0175">Coiled coil</keyword>
<accession>A0A1U7P1E1</accession>
<evidence type="ECO:0000256" key="1">
    <source>
        <dbReference type="SAM" id="Coils"/>
    </source>
</evidence>
<feature type="domain" description="M23ase beta-sheet core" evidence="3">
    <location>
        <begin position="431"/>
        <end position="519"/>
    </location>
</feature>
<evidence type="ECO:0000313" key="5">
    <source>
        <dbReference type="Proteomes" id="UP000186607"/>
    </source>
</evidence>
<gene>
    <name evidence="4" type="ORF">BOO71_0004207</name>
</gene>
<dbReference type="InterPro" id="IPR011055">
    <property type="entry name" value="Dup_hybrid_motif"/>
</dbReference>
<comment type="caution">
    <text evidence="4">The sequence shown here is derived from an EMBL/GenBank/DDBJ whole genome shotgun (WGS) entry which is preliminary data.</text>
</comment>
<dbReference type="AlphaFoldDB" id="A0A1U7P1E1"/>